<dbReference type="InterPro" id="IPR001304">
    <property type="entry name" value="C-type_lectin-like"/>
</dbReference>
<feature type="domain" description="C-type lectin" evidence="5">
    <location>
        <begin position="258"/>
        <end position="382"/>
    </location>
</feature>
<comment type="similarity">
    <text evidence="1 3">Belongs to the glycosyl hydrolase 56 family.</text>
</comment>
<keyword evidence="4" id="KW-0812">Transmembrane</keyword>
<dbReference type="InterPro" id="IPR016187">
    <property type="entry name" value="CTDL_fold"/>
</dbReference>
<dbReference type="SUPFAM" id="SSF51445">
    <property type="entry name" value="(Trans)glycosidases"/>
    <property type="match status" value="1"/>
</dbReference>
<dbReference type="Proteomes" id="UP000025227">
    <property type="component" value="Unplaced"/>
</dbReference>
<keyword evidence="3" id="KW-0326">Glycosidase</keyword>
<dbReference type="Gene3D" id="3.10.100.10">
    <property type="entry name" value="Mannose-Binding Protein A, subunit A"/>
    <property type="match status" value="1"/>
</dbReference>
<comment type="catalytic activity">
    <reaction evidence="3">
        <text>Random hydrolysis of (1-&gt;4)-linkages between N-acetyl-beta-D-glucosamine and D-glucuronate residues in hyaluronate.</text>
        <dbReference type="EC" id="3.2.1.35"/>
    </reaction>
</comment>
<dbReference type="GO" id="GO:0004415">
    <property type="term" value="F:hyalurononglucosaminidase activity"/>
    <property type="evidence" value="ECO:0007669"/>
    <property type="project" value="UniProtKB-UniRule"/>
</dbReference>
<dbReference type="PROSITE" id="PS50041">
    <property type="entry name" value="C_TYPE_LECTIN_2"/>
    <property type="match status" value="1"/>
</dbReference>
<dbReference type="SMART" id="SM00034">
    <property type="entry name" value="CLECT"/>
    <property type="match status" value="1"/>
</dbReference>
<dbReference type="PANTHER" id="PTHR11769">
    <property type="entry name" value="HYALURONIDASE"/>
    <property type="match status" value="1"/>
</dbReference>
<dbReference type="AlphaFoldDB" id="A0A7I4Y936"/>
<dbReference type="PANTHER" id="PTHR11769:SF35">
    <property type="entry name" value="HYALURONIDASE"/>
    <property type="match status" value="1"/>
</dbReference>
<dbReference type="Gene3D" id="3.20.20.70">
    <property type="entry name" value="Aldolase class I"/>
    <property type="match status" value="1"/>
</dbReference>
<proteinExistence type="inferred from homology"/>
<keyword evidence="4" id="KW-1133">Transmembrane helix</keyword>
<protein>
    <recommendedName>
        <fullName evidence="3">Hyaluronidase</fullName>
        <ecNumber evidence="3">3.2.1.35</ecNumber>
    </recommendedName>
</protein>
<keyword evidence="3" id="KW-0378">Hydrolase</keyword>
<accession>A0A7I4Y936</accession>
<evidence type="ECO:0000256" key="4">
    <source>
        <dbReference type="SAM" id="Phobius"/>
    </source>
</evidence>
<dbReference type="GO" id="GO:0005975">
    <property type="term" value="P:carbohydrate metabolic process"/>
    <property type="evidence" value="ECO:0007669"/>
    <property type="project" value="InterPro"/>
</dbReference>
<dbReference type="Pfam" id="PF01630">
    <property type="entry name" value="Glyco_hydro_56"/>
    <property type="match status" value="1"/>
</dbReference>
<sequence length="391" mass="45980">MYGFPYCNYDAGKNITDYRCMDRYRTFNDRMEYIFNASQALYPSIYLNNKTDYQRNFRYVQAIMAETLRVARNYSRHLPIYVYTKFEYDPLNQLCSFYTKEDLCSTIVLPYKMGADGLIFWSSSSNMTKRCDIVTKFVNTTLGPLVKKVLNESAEDRRTAYNLTFFVIILSVTGAFLVPIQKERKRPAVYQTRSPIEEMRRSNRVGLVRQKLSGRTTKPFSPERLNWDYRNFSKIDTFLRKPITFSGKSSCPDGWLQFKESCYFFEHQKMDQELAERRCYEQGATLFVANTLDEWNTVLKRSMINFWTWIGLVQMDDMATPKWQTSGAIQLSKLNWLLSPYQVGSNGWSTFSQCAAHFNSQLKTSSYMYFYPCTLQFASICERNSSSLHRF</sequence>
<dbReference type="EC" id="3.2.1.35" evidence="3"/>
<dbReference type="InterPro" id="IPR016186">
    <property type="entry name" value="C-type_lectin-like/link_sf"/>
</dbReference>
<keyword evidence="2" id="KW-1015">Disulfide bond</keyword>
<evidence type="ECO:0000259" key="5">
    <source>
        <dbReference type="PROSITE" id="PS50041"/>
    </source>
</evidence>
<dbReference type="SUPFAM" id="SSF56436">
    <property type="entry name" value="C-type lectin-like"/>
    <property type="match status" value="1"/>
</dbReference>
<dbReference type="WBParaSite" id="HCON_00059840-00001">
    <property type="protein sequence ID" value="HCON_00059840-00001"/>
    <property type="gene ID" value="HCON_00059840"/>
</dbReference>
<organism evidence="6 7">
    <name type="scientific">Haemonchus contortus</name>
    <name type="common">Barber pole worm</name>
    <dbReference type="NCBI Taxonomy" id="6289"/>
    <lineage>
        <taxon>Eukaryota</taxon>
        <taxon>Metazoa</taxon>
        <taxon>Ecdysozoa</taxon>
        <taxon>Nematoda</taxon>
        <taxon>Chromadorea</taxon>
        <taxon>Rhabditida</taxon>
        <taxon>Rhabditina</taxon>
        <taxon>Rhabditomorpha</taxon>
        <taxon>Strongyloidea</taxon>
        <taxon>Trichostrongylidae</taxon>
        <taxon>Haemonchus</taxon>
    </lineage>
</organism>
<evidence type="ECO:0000313" key="6">
    <source>
        <dbReference type="Proteomes" id="UP000025227"/>
    </source>
</evidence>
<keyword evidence="6" id="KW-1185">Reference proteome</keyword>
<dbReference type="InterPro" id="IPR018155">
    <property type="entry name" value="Hyaluronidase"/>
</dbReference>
<dbReference type="GO" id="GO:0030214">
    <property type="term" value="P:hyaluronan catabolic process"/>
    <property type="evidence" value="ECO:0007669"/>
    <property type="project" value="TreeGrafter"/>
</dbReference>
<reference evidence="7" key="1">
    <citation type="submission" date="2020-12" db="UniProtKB">
        <authorList>
            <consortium name="WormBaseParasite"/>
        </authorList>
    </citation>
    <scope>IDENTIFICATION</scope>
    <source>
        <strain evidence="7">MHco3</strain>
    </source>
</reference>
<evidence type="ECO:0000256" key="3">
    <source>
        <dbReference type="RuleBase" id="RU610713"/>
    </source>
</evidence>
<name>A0A7I4Y936_HAECO</name>
<dbReference type="Pfam" id="PF00059">
    <property type="entry name" value="Lectin_C"/>
    <property type="match status" value="1"/>
</dbReference>
<dbReference type="InterPro" id="IPR017853">
    <property type="entry name" value="GH"/>
</dbReference>
<dbReference type="OrthoDB" id="5839906at2759"/>
<feature type="transmembrane region" description="Helical" evidence="4">
    <location>
        <begin position="160"/>
        <end position="180"/>
    </location>
</feature>
<evidence type="ECO:0000256" key="2">
    <source>
        <dbReference type="ARBA" id="ARBA00023157"/>
    </source>
</evidence>
<dbReference type="InterPro" id="IPR013785">
    <property type="entry name" value="Aldolase_TIM"/>
</dbReference>
<evidence type="ECO:0000256" key="1">
    <source>
        <dbReference type="ARBA" id="ARBA00008871"/>
    </source>
</evidence>
<keyword evidence="4" id="KW-0472">Membrane</keyword>
<evidence type="ECO:0000313" key="7">
    <source>
        <dbReference type="WBParaSite" id="HCON_00059840-00001"/>
    </source>
</evidence>